<feature type="domain" description="Amidase" evidence="4">
    <location>
        <begin position="82"/>
        <end position="557"/>
    </location>
</feature>
<dbReference type="Proteomes" id="UP000254866">
    <property type="component" value="Unassembled WGS sequence"/>
</dbReference>
<reference evidence="5 6" key="1">
    <citation type="journal article" date="2018" name="IMA Fungus">
        <title>IMA Genome-F 9: Draft genome sequence of Annulohypoxylon stygium, Aspergillus mulundensis, Berkeleyomyces basicola (syn. Thielaviopsis basicola), Ceratocystis smalleyi, two Cercospora beticola strains, Coleophoma cylindrospora, Fusarium fracticaudum, Phialophora cf. hyalina, and Morchella septimelata.</title>
        <authorList>
            <person name="Wingfield B.D."/>
            <person name="Bills G.F."/>
            <person name="Dong Y."/>
            <person name="Huang W."/>
            <person name="Nel W.J."/>
            <person name="Swalarsk-Parry B.S."/>
            <person name="Vaghefi N."/>
            <person name="Wilken P.M."/>
            <person name="An Z."/>
            <person name="de Beer Z.W."/>
            <person name="De Vos L."/>
            <person name="Chen L."/>
            <person name="Duong T.A."/>
            <person name="Gao Y."/>
            <person name="Hammerbacher A."/>
            <person name="Kikkert J.R."/>
            <person name="Li Y."/>
            <person name="Li H."/>
            <person name="Li K."/>
            <person name="Li Q."/>
            <person name="Liu X."/>
            <person name="Ma X."/>
            <person name="Naidoo K."/>
            <person name="Pethybridge S.J."/>
            <person name="Sun J."/>
            <person name="Steenkamp E.T."/>
            <person name="van der Nest M.A."/>
            <person name="van Wyk S."/>
            <person name="Wingfield M.J."/>
            <person name="Xiong C."/>
            <person name="Yue Q."/>
            <person name="Zhang X."/>
        </authorList>
    </citation>
    <scope>NUCLEOTIDE SEQUENCE [LARGE SCALE GENOMIC DNA]</scope>
    <source>
        <strain evidence="5 6">BP 5553</strain>
    </source>
</reference>
<organism evidence="5 6">
    <name type="scientific">Venustampulla echinocandica</name>
    <dbReference type="NCBI Taxonomy" id="2656787"/>
    <lineage>
        <taxon>Eukaryota</taxon>
        <taxon>Fungi</taxon>
        <taxon>Dikarya</taxon>
        <taxon>Ascomycota</taxon>
        <taxon>Pezizomycotina</taxon>
        <taxon>Leotiomycetes</taxon>
        <taxon>Helotiales</taxon>
        <taxon>Pleuroascaceae</taxon>
        <taxon>Venustampulla</taxon>
    </lineage>
</organism>
<dbReference type="AlphaFoldDB" id="A0A370TDF4"/>
<keyword evidence="2" id="KW-0378">Hydrolase</keyword>
<feature type="active site" description="Charge relay system" evidence="3">
    <location>
        <position position="212"/>
    </location>
</feature>
<comment type="caution">
    <text evidence="5">The sequence shown here is derived from an EMBL/GenBank/DDBJ whole genome shotgun (WGS) entry which is preliminary data.</text>
</comment>
<accession>A0A370TDF4</accession>
<dbReference type="GeneID" id="43601787"/>
<dbReference type="Gene3D" id="3.90.1300.10">
    <property type="entry name" value="Amidase signature (AS) domain"/>
    <property type="match status" value="1"/>
</dbReference>
<dbReference type="PANTHER" id="PTHR46072">
    <property type="entry name" value="AMIDASE-RELATED-RELATED"/>
    <property type="match status" value="1"/>
</dbReference>
<dbReference type="SUPFAM" id="SSF75304">
    <property type="entry name" value="Amidase signature (AS) enzymes"/>
    <property type="match status" value="1"/>
</dbReference>
<dbReference type="OrthoDB" id="6428749at2759"/>
<dbReference type="STRING" id="2656787.A0A370TDF4"/>
<gene>
    <name evidence="5" type="ORF">BP5553_08938</name>
</gene>
<evidence type="ECO:0000256" key="1">
    <source>
        <dbReference type="ARBA" id="ARBA00009199"/>
    </source>
</evidence>
<sequence length="568" mass="62391">MASSLQPHEEVAIKAQAEVHEAIPALWRLSPEFLSKLPDNANVIDIPRTCGILTPDQITITELKLTELVAKLASGNLTSLQVTEAFCKRAAIAHQLTNCLMSFFPEEGLKTAKLLDEHFAKTGKVVGPLHGVPICIKDMYDVKGQRCTLGFTSWLDVLAEDDSSLVKILRSSGAVFFAKTTMPQAGMMLETRSKLWGVTLNPFNRKMVAGGSSGGDGVMLAMKGSPVAPSSDIGGSIRSPAAFNGLYSIKPSSDRVTKSGLRSAAPGNASIRVSCGPVAHSVDDLKMFTKIINAYGNLSQFDPNTVPIPWKEVAVPTEKLCFALWDFDGVCMPHPPVLRALKETKENLIKAGHEGEHNKTNPNPVSNSYPVISVKLPLDCWDVAQTTWKLYFQTGFKEGAEAIKASGEEMETAMQFYLESYKVKSLSIWELFQCNVQQGTAKAKMAQWWSSSVSMTKTGRPFDGIICPVHPSAGFPHNFPSWWGYTSLWNILDYPAVTLPLKDFKISPESDPKDISYKPLANPFDKKTYDMYDPELFSAQPMVLQVIGRPYQDEDLLAITSAIDFVLN</sequence>
<evidence type="ECO:0000313" key="5">
    <source>
        <dbReference type="EMBL" id="RDL32482.1"/>
    </source>
</evidence>
<dbReference type="Pfam" id="PF01425">
    <property type="entry name" value="Amidase"/>
    <property type="match status" value="1"/>
</dbReference>
<proteinExistence type="inferred from homology"/>
<dbReference type="GO" id="GO:0016787">
    <property type="term" value="F:hydrolase activity"/>
    <property type="evidence" value="ECO:0007669"/>
    <property type="project" value="UniProtKB-KW"/>
</dbReference>
<feature type="active site" description="Charge relay system" evidence="3">
    <location>
        <position position="137"/>
    </location>
</feature>
<evidence type="ECO:0000256" key="2">
    <source>
        <dbReference type="ARBA" id="ARBA00022801"/>
    </source>
</evidence>
<evidence type="ECO:0000313" key="6">
    <source>
        <dbReference type="Proteomes" id="UP000254866"/>
    </source>
</evidence>
<name>A0A370TDF4_9HELO</name>
<protein>
    <recommendedName>
        <fullName evidence="4">Amidase domain-containing protein</fullName>
    </recommendedName>
</protein>
<dbReference type="InterPro" id="IPR036928">
    <property type="entry name" value="AS_sf"/>
</dbReference>
<dbReference type="RefSeq" id="XP_031866204.1">
    <property type="nucleotide sequence ID" value="XM_032017561.1"/>
</dbReference>
<dbReference type="InterPro" id="IPR023631">
    <property type="entry name" value="Amidase_dom"/>
</dbReference>
<evidence type="ECO:0000259" key="4">
    <source>
        <dbReference type="Pfam" id="PF01425"/>
    </source>
</evidence>
<evidence type="ECO:0000256" key="3">
    <source>
        <dbReference type="PIRSR" id="PIRSR001221-1"/>
    </source>
</evidence>
<comment type="similarity">
    <text evidence="1">Belongs to the amidase family.</text>
</comment>
<keyword evidence="6" id="KW-1185">Reference proteome</keyword>
<feature type="active site" description="Acyl-ester intermediate" evidence="3">
    <location>
        <position position="236"/>
    </location>
</feature>
<dbReference type="PIRSF" id="PIRSF001221">
    <property type="entry name" value="Amidase_fungi"/>
    <property type="match status" value="1"/>
</dbReference>
<dbReference type="EMBL" id="NPIC01000010">
    <property type="protein sequence ID" value="RDL32482.1"/>
    <property type="molecule type" value="Genomic_DNA"/>
</dbReference>